<organism evidence="5 6">
    <name type="scientific">BD1-7 clade bacterium</name>
    <dbReference type="NCBI Taxonomy" id="2029982"/>
    <lineage>
        <taxon>Bacteria</taxon>
        <taxon>Pseudomonadati</taxon>
        <taxon>Pseudomonadota</taxon>
        <taxon>Gammaproteobacteria</taxon>
        <taxon>Cellvibrionales</taxon>
        <taxon>Spongiibacteraceae</taxon>
        <taxon>BD1-7 clade</taxon>
    </lineage>
</organism>
<evidence type="ECO:0000313" key="6">
    <source>
        <dbReference type="Proteomes" id="UP000434580"/>
    </source>
</evidence>
<feature type="domain" description="Tail sheath protein Gp18-like" evidence="4">
    <location>
        <begin position="29"/>
        <end position="88"/>
    </location>
</feature>
<dbReference type="InterPro" id="IPR035089">
    <property type="entry name" value="Phage_sheath_subtilisin"/>
</dbReference>
<dbReference type="PANTHER" id="PTHR35861:SF1">
    <property type="entry name" value="PHAGE TAIL SHEATH PROTEIN"/>
    <property type="match status" value="1"/>
</dbReference>
<gene>
    <name evidence="5" type="primary">gpFI_1</name>
    <name evidence="5" type="ORF">DPBNPPHM_01527</name>
</gene>
<proteinExistence type="inferred from homology"/>
<feature type="domain" description="Tail sheath protein subtilisin-like" evidence="2">
    <location>
        <begin position="109"/>
        <end position="275"/>
    </location>
</feature>
<accession>A0A5S9Q370</accession>
<evidence type="ECO:0000313" key="5">
    <source>
        <dbReference type="EMBL" id="CAA0111820.1"/>
    </source>
</evidence>
<dbReference type="InterPro" id="IPR020287">
    <property type="entry name" value="Tail_sheath_C"/>
</dbReference>
<dbReference type="Proteomes" id="UP000434580">
    <property type="component" value="Unassembled WGS sequence"/>
</dbReference>
<dbReference type="Pfam" id="PF22671">
    <property type="entry name" value="Gp18_domIII_N"/>
    <property type="match status" value="1"/>
</dbReference>
<feature type="domain" description="Tail sheath protein C-terminal" evidence="3">
    <location>
        <begin position="276"/>
        <end position="375"/>
    </location>
</feature>
<dbReference type="Pfam" id="PF04984">
    <property type="entry name" value="Phage_sheath_1"/>
    <property type="match status" value="1"/>
</dbReference>
<dbReference type="AlphaFoldDB" id="A0A5S9Q370"/>
<evidence type="ECO:0000259" key="3">
    <source>
        <dbReference type="Pfam" id="PF17482"/>
    </source>
</evidence>
<dbReference type="Pfam" id="PF17482">
    <property type="entry name" value="Phage_sheath_1C"/>
    <property type="match status" value="1"/>
</dbReference>
<comment type="similarity">
    <text evidence="1">Belongs to the myoviridae tail sheath protein family.</text>
</comment>
<evidence type="ECO:0000259" key="4">
    <source>
        <dbReference type="Pfam" id="PF22671"/>
    </source>
</evidence>
<protein>
    <submittedName>
        <fullName evidence="5">Prophage major tail sheath protein</fullName>
    </submittedName>
</protein>
<dbReference type="EMBL" id="CACSII010000016">
    <property type="protein sequence ID" value="CAA0111820.1"/>
    <property type="molecule type" value="Genomic_DNA"/>
</dbReference>
<reference evidence="5 6" key="1">
    <citation type="submission" date="2019-11" db="EMBL/GenBank/DDBJ databases">
        <authorList>
            <person name="Holert J."/>
        </authorList>
    </citation>
    <scope>NUCLEOTIDE SEQUENCE [LARGE SCALE GENOMIC DNA]</scope>
    <source>
        <strain evidence="5">BC5_2</strain>
    </source>
</reference>
<dbReference type="InterPro" id="IPR054564">
    <property type="entry name" value="Gp18_domIII_N"/>
</dbReference>
<dbReference type="OrthoDB" id="9767864at2"/>
<evidence type="ECO:0000259" key="2">
    <source>
        <dbReference type="Pfam" id="PF04984"/>
    </source>
</evidence>
<dbReference type="InterPro" id="IPR052042">
    <property type="entry name" value="Tail_sheath_structural"/>
</dbReference>
<dbReference type="PANTHER" id="PTHR35861">
    <property type="match status" value="1"/>
</dbReference>
<evidence type="ECO:0000256" key="1">
    <source>
        <dbReference type="ARBA" id="ARBA00008005"/>
    </source>
</evidence>
<name>A0A5S9Q370_9GAMM</name>
<sequence length="389" mass="42430">MSQDQYHHGIRSFEVNDGTRAIRTVSTAVIGVVGTAPDADPAEFPLNQPVLILGSPVKAAKAGATGTLPMVFNAIFQQTRPVIVAVRVEENADAAIQASNVIGTITGTGQMTGMKALQMAQTRLKVKPRILGAPGFSHNQPVAAALGTLAQHLRGFAYVDVPAGTKEAAVTFREQFGERRMMPIFPGFETWDTATSATIEVPASAYALGLRAKIDSDIGWHKTLSNVVVNEVTGITADIDWDLRNPNTAAGYLNANEVTTLIQKDGYRFWGSRTCSDDAKFAFESAVRTADIIDDTLAESHFWMIDKPMSPTLLDDAVRSINAKFREWRNAGYIVNAEAWIDPEVNTEELLESGKAFISYDYTPVPPLENLNFLPRITNRYLVEILPSS</sequence>